<dbReference type="RefSeq" id="WP_158349550.1">
    <property type="nucleotide sequence ID" value="NZ_CP032996.1"/>
</dbReference>
<keyword evidence="7" id="KW-0813">Transport</keyword>
<evidence type="ECO:0000256" key="7">
    <source>
        <dbReference type="RuleBase" id="RU369025"/>
    </source>
</evidence>
<dbReference type="InterPro" id="IPR010920">
    <property type="entry name" value="LSM_dom_sf"/>
</dbReference>
<comment type="subcellular location">
    <subcellularLocation>
        <location evidence="7">Cell inner membrane</location>
        <topology evidence="7">Multi-pass membrane protein</topology>
    </subcellularLocation>
    <subcellularLocation>
        <location evidence="1">Cell membrane</location>
        <topology evidence="1">Multi-pass membrane protein</topology>
    </subcellularLocation>
</comment>
<dbReference type="NCBIfam" id="NF007662">
    <property type="entry name" value="PRK10334.1"/>
    <property type="match status" value="1"/>
</dbReference>
<gene>
    <name evidence="11" type="primary">mscS</name>
    <name evidence="11" type="ORF">D9V81_01520</name>
</gene>
<keyword evidence="7" id="KW-0406">Ion transport</keyword>
<dbReference type="InterPro" id="IPR049142">
    <property type="entry name" value="MS_channel_1st"/>
</dbReference>
<dbReference type="EMBL" id="CP032996">
    <property type="protein sequence ID" value="QCI27284.1"/>
    <property type="molecule type" value="Genomic_DNA"/>
</dbReference>
<dbReference type="OrthoDB" id="9809206at2"/>
<feature type="transmembrane region" description="Helical" evidence="7">
    <location>
        <begin position="68"/>
        <end position="91"/>
    </location>
</feature>
<dbReference type="GO" id="GO:0008381">
    <property type="term" value="F:mechanosensitive monoatomic ion channel activity"/>
    <property type="evidence" value="ECO:0007669"/>
    <property type="project" value="InterPro"/>
</dbReference>
<sequence length="285" mass="32582">MQEFNVINNINYVRNWVENHQKILLKYIIHIISAIIIIITGIFSSRIISKIFHTILHNRKIDNTISDFLIMISKYIIITTTIIITLGSLGIQTTSIIAILGAAGMAVGLALQGSLSNVAAGVLLIIFSPLRIGEYVVFKNIAGTVLKIHVFYTTLKTLDGKIIIIPNNKITSNNIINYSREPCRRNEFIINVSYDANVDLVIKILKDVMYNEPRVLKDKDIIVGLNKLEFYSMNFIARCWSNTNILNTVYWDLMIKFKQALDDNNIILPYKKLNVYINKKKYNKK</sequence>
<keyword evidence="5 7" id="KW-1133">Transmembrane helix</keyword>
<comment type="similarity">
    <text evidence="2 7">Belongs to the MscS (TC 1.A.23) family.</text>
</comment>
<dbReference type="InterPro" id="IPR045275">
    <property type="entry name" value="MscS_archaea/bacteria_type"/>
</dbReference>
<dbReference type="InterPro" id="IPR049278">
    <property type="entry name" value="MS_channel_C"/>
</dbReference>
<keyword evidence="7" id="KW-0407">Ion channel</keyword>
<evidence type="ECO:0000256" key="5">
    <source>
        <dbReference type="ARBA" id="ARBA00022989"/>
    </source>
</evidence>
<keyword evidence="12" id="KW-1185">Reference proteome</keyword>
<dbReference type="SUPFAM" id="SSF82861">
    <property type="entry name" value="Mechanosensitive channel protein MscS (YggB), transmembrane region"/>
    <property type="match status" value="1"/>
</dbReference>
<evidence type="ECO:0000313" key="11">
    <source>
        <dbReference type="EMBL" id="QCI27284.1"/>
    </source>
</evidence>
<dbReference type="PANTHER" id="PTHR30221:SF1">
    <property type="entry name" value="SMALL-CONDUCTANCE MECHANOSENSITIVE CHANNEL"/>
    <property type="match status" value="1"/>
</dbReference>
<dbReference type="SUPFAM" id="SSF50182">
    <property type="entry name" value="Sm-like ribonucleoproteins"/>
    <property type="match status" value="1"/>
</dbReference>
<dbReference type="Pfam" id="PF21082">
    <property type="entry name" value="MS_channel_3rd"/>
    <property type="match status" value="1"/>
</dbReference>
<accession>A0A4D6YMX8</accession>
<keyword evidence="7" id="KW-0997">Cell inner membrane</keyword>
<dbReference type="GO" id="GO:0005886">
    <property type="term" value="C:plasma membrane"/>
    <property type="evidence" value="ECO:0007669"/>
    <property type="project" value="UniProtKB-SubCell"/>
</dbReference>
<dbReference type="Proteomes" id="UP000298603">
    <property type="component" value="Chromosome"/>
</dbReference>
<protein>
    <recommendedName>
        <fullName evidence="7">Small-conductance mechanosensitive channel</fullName>
    </recommendedName>
</protein>
<dbReference type="InterPro" id="IPR023408">
    <property type="entry name" value="MscS_beta-dom_sf"/>
</dbReference>
<evidence type="ECO:0000256" key="1">
    <source>
        <dbReference type="ARBA" id="ARBA00004651"/>
    </source>
</evidence>
<evidence type="ECO:0000256" key="6">
    <source>
        <dbReference type="ARBA" id="ARBA00023136"/>
    </source>
</evidence>
<evidence type="ECO:0000259" key="10">
    <source>
        <dbReference type="Pfam" id="PF21088"/>
    </source>
</evidence>
<dbReference type="PROSITE" id="PS01246">
    <property type="entry name" value="UPF0003"/>
    <property type="match status" value="1"/>
</dbReference>
<evidence type="ECO:0000256" key="3">
    <source>
        <dbReference type="ARBA" id="ARBA00022475"/>
    </source>
</evidence>
<evidence type="ECO:0000259" key="9">
    <source>
        <dbReference type="Pfam" id="PF21082"/>
    </source>
</evidence>
<comment type="subunit">
    <text evidence="7">Homoheptamer.</text>
</comment>
<dbReference type="InterPro" id="IPR011014">
    <property type="entry name" value="MscS_channel_TM-2"/>
</dbReference>
<evidence type="ECO:0000313" key="12">
    <source>
        <dbReference type="Proteomes" id="UP000298603"/>
    </source>
</evidence>
<dbReference type="InterPro" id="IPR006685">
    <property type="entry name" value="MscS_channel_2nd"/>
</dbReference>
<proteinExistence type="inferred from homology"/>
<keyword evidence="4 7" id="KW-0812">Transmembrane</keyword>
<evidence type="ECO:0000256" key="4">
    <source>
        <dbReference type="ARBA" id="ARBA00022692"/>
    </source>
</evidence>
<comment type="function">
    <text evidence="7">Mechanosensitive channel that participates in the regulation of osmotic pressure changes within the cell, opening in response to stretch forces in the membrane lipid bilayer, without the need for other proteins. Contributes to normal resistance to hypoosmotic shock. Forms an ion channel of 1.0 nanosiemens conductance with a slight preference for anions.</text>
</comment>
<dbReference type="Gene3D" id="2.30.30.60">
    <property type="match status" value="1"/>
</dbReference>
<dbReference type="InterPro" id="IPR006686">
    <property type="entry name" value="MscS_channel_CS"/>
</dbReference>
<feature type="domain" description="Mechanosensitive ion channel MscS" evidence="8">
    <location>
        <begin position="114"/>
        <end position="180"/>
    </location>
</feature>
<evidence type="ECO:0000256" key="2">
    <source>
        <dbReference type="ARBA" id="ARBA00008017"/>
    </source>
</evidence>
<evidence type="ECO:0000259" key="8">
    <source>
        <dbReference type="Pfam" id="PF00924"/>
    </source>
</evidence>
<feature type="domain" description="Mechanosensitive ion channel MscS C-terminal" evidence="9">
    <location>
        <begin position="187"/>
        <end position="267"/>
    </location>
</feature>
<dbReference type="SUPFAM" id="SSF82689">
    <property type="entry name" value="Mechanosensitive channel protein MscS (YggB), C-terminal domain"/>
    <property type="match status" value="1"/>
</dbReference>
<dbReference type="Gene3D" id="1.10.287.1260">
    <property type="match status" value="1"/>
</dbReference>
<dbReference type="Pfam" id="PF05552">
    <property type="entry name" value="MS_channel_1st_1"/>
    <property type="match status" value="1"/>
</dbReference>
<dbReference type="Pfam" id="PF21088">
    <property type="entry name" value="MS_channel_1st"/>
    <property type="match status" value="1"/>
</dbReference>
<dbReference type="InterPro" id="IPR011066">
    <property type="entry name" value="MscS_channel_C_sf"/>
</dbReference>
<dbReference type="AlphaFoldDB" id="A0A4D6YMX8"/>
<comment type="caution">
    <text evidence="7">Lacks conserved residue(s) required for the propagation of feature annotation.</text>
</comment>
<dbReference type="Gene3D" id="3.30.70.100">
    <property type="match status" value="1"/>
</dbReference>
<name>A0A4D6YMX8_9GAMM</name>
<keyword evidence="6 7" id="KW-0472">Membrane</keyword>
<dbReference type="PANTHER" id="PTHR30221">
    <property type="entry name" value="SMALL-CONDUCTANCE MECHANOSENSITIVE CHANNEL"/>
    <property type="match status" value="1"/>
</dbReference>
<organism evidence="11 12">
    <name type="scientific">Buchnera aphidicola</name>
    <name type="common">Therioaphis trifolii</name>
    <dbReference type="NCBI Taxonomy" id="1241884"/>
    <lineage>
        <taxon>Bacteria</taxon>
        <taxon>Pseudomonadati</taxon>
        <taxon>Pseudomonadota</taxon>
        <taxon>Gammaproteobacteria</taxon>
        <taxon>Enterobacterales</taxon>
        <taxon>Erwiniaceae</taxon>
        <taxon>Buchnera</taxon>
    </lineage>
</organism>
<feature type="transmembrane region" description="Helical" evidence="7">
    <location>
        <begin position="97"/>
        <end position="127"/>
    </location>
</feature>
<dbReference type="InterPro" id="IPR008910">
    <property type="entry name" value="MSC_TM_helix"/>
</dbReference>
<dbReference type="Pfam" id="PF00924">
    <property type="entry name" value="MS_channel_2nd"/>
    <property type="match status" value="1"/>
</dbReference>
<feature type="transmembrane region" description="Helical" evidence="7">
    <location>
        <begin position="27"/>
        <end position="48"/>
    </location>
</feature>
<feature type="domain" description="Mechanosensitive ion channel transmembrane helices 2/3" evidence="10">
    <location>
        <begin position="72"/>
        <end position="112"/>
    </location>
</feature>
<reference evidence="11 12" key="1">
    <citation type="submission" date="2018-10" db="EMBL/GenBank/DDBJ databases">
        <title>Comparative functional genomics of the obligate endosymbiont Buchnera aphidicola.</title>
        <authorList>
            <person name="Chong R.A."/>
        </authorList>
    </citation>
    <scope>NUCLEOTIDE SEQUENCE [LARGE SCALE GENOMIC DNA]</scope>
    <source>
        <strain evidence="11 12">Tma</strain>
    </source>
</reference>
<keyword evidence="3" id="KW-1003">Cell membrane</keyword>